<sequence length="113" mass="13011">MIDYVICLYTMQSIDMIMNFSTIELHHQVPSHLANESFNFEELVDLYRSARQVHDSRPTDSSLMKHFQLTHLHMGSDGNDSPGIVDPQFLDSFKDNTIISLIGIRLRNDDSLQ</sequence>
<name>A0ABQ2YX44_9GAMM</name>
<comment type="caution">
    <text evidence="1">The sequence shown here is derived from an EMBL/GenBank/DDBJ whole genome shotgun (WGS) entry which is preliminary data.</text>
</comment>
<proteinExistence type="predicted"/>
<gene>
    <name evidence="1" type="ORF">GCM10007160_24870</name>
</gene>
<evidence type="ECO:0000313" key="2">
    <source>
        <dbReference type="Proteomes" id="UP000653056"/>
    </source>
</evidence>
<dbReference type="Proteomes" id="UP000653056">
    <property type="component" value="Unassembled WGS sequence"/>
</dbReference>
<evidence type="ECO:0000313" key="1">
    <source>
        <dbReference type="EMBL" id="GGX96350.1"/>
    </source>
</evidence>
<keyword evidence="2" id="KW-1185">Reference proteome</keyword>
<organism evidence="1 2">
    <name type="scientific">Litchfieldella qijiaojingensis</name>
    <dbReference type="NCBI Taxonomy" id="980347"/>
    <lineage>
        <taxon>Bacteria</taxon>
        <taxon>Pseudomonadati</taxon>
        <taxon>Pseudomonadota</taxon>
        <taxon>Gammaproteobacteria</taxon>
        <taxon>Oceanospirillales</taxon>
        <taxon>Halomonadaceae</taxon>
        <taxon>Litchfieldella</taxon>
    </lineage>
</organism>
<accession>A0ABQ2YX44</accession>
<reference evidence="2" key="1">
    <citation type="journal article" date="2019" name="Int. J. Syst. Evol. Microbiol.">
        <title>The Global Catalogue of Microorganisms (GCM) 10K type strain sequencing project: providing services to taxonomists for standard genome sequencing and annotation.</title>
        <authorList>
            <consortium name="The Broad Institute Genomics Platform"/>
            <consortium name="The Broad Institute Genome Sequencing Center for Infectious Disease"/>
            <person name="Wu L."/>
            <person name="Ma J."/>
        </authorList>
    </citation>
    <scope>NUCLEOTIDE SEQUENCE [LARGE SCALE GENOMIC DNA]</scope>
    <source>
        <strain evidence="2">KCTC 22228</strain>
    </source>
</reference>
<dbReference type="EMBL" id="BMXS01000012">
    <property type="protein sequence ID" value="GGX96350.1"/>
    <property type="molecule type" value="Genomic_DNA"/>
</dbReference>
<protein>
    <submittedName>
        <fullName evidence="1">Uncharacterized protein</fullName>
    </submittedName>
</protein>